<dbReference type="Proteomes" id="UP000324639">
    <property type="component" value="Chromosome Bgt_-04"/>
</dbReference>
<evidence type="ECO:0000313" key="1">
    <source>
        <dbReference type="EMBL" id="VCU41263.1"/>
    </source>
</evidence>
<proteinExistence type="predicted"/>
<dbReference type="EMBL" id="LR026987">
    <property type="protein sequence ID" value="VCU41263.1"/>
    <property type="molecule type" value="Genomic_DNA"/>
</dbReference>
<organism evidence="1 2">
    <name type="scientific">Blumeria graminis f. sp. tritici</name>
    <dbReference type="NCBI Taxonomy" id="62690"/>
    <lineage>
        <taxon>Eukaryota</taxon>
        <taxon>Fungi</taxon>
        <taxon>Dikarya</taxon>
        <taxon>Ascomycota</taxon>
        <taxon>Pezizomycotina</taxon>
        <taxon>Leotiomycetes</taxon>
        <taxon>Erysiphales</taxon>
        <taxon>Erysiphaceae</taxon>
        <taxon>Blumeria</taxon>
    </lineage>
</organism>
<sequence length="17" mass="2161">MPYKTLPWRHLMRISKC</sequence>
<accession>A0A9X9LC57</accession>
<gene>
    <name evidence="1" type="ORF">BGT96224V316_LOCUS2506</name>
</gene>
<name>A0A9X9LC57_BLUGR</name>
<protein>
    <submittedName>
        <fullName evidence="1">Bgt-50435</fullName>
    </submittedName>
</protein>
<reference evidence="1 2" key="1">
    <citation type="submission" date="2018-08" db="EMBL/GenBank/DDBJ databases">
        <authorList>
            <person name="Muller C M."/>
        </authorList>
    </citation>
    <scope>NUCLEOTIDE SEQUENCE [LARGE SCALE GENOMIC DNA]</scope>
</reference>
<evidence type="ECO:0000313" key="2">
    <source>
        <dbReference type="Proteomes" id="UP000324639"/>
    </source>
</evidence>
<dbReference type="AlphaFoldDB" id="A0A9X9LC57"/>
<keyword evidence="2" id="KW-1185">Reference proteome</keyword>